<organism evidence="2 3">
    <name type="scientific">Arthrobotrys conoides</name>
    <dbReference type="NCBI Taxonomy" id="74498"/>
    <lineage>
        <taxon>Eukaryota</taxon>
        <taxon>Fungi</taxon>
        <taxon>Dikarya</taxon>
        <taxon>Ascomycota</taxon>
        <taxon>Pezizomycotina</taxon>
        <taxon>Orbiliomycetes</taxon>
        <taxon>Orbiliales</taxon>
        <taxon>Orbiliaceae</taxon>
        <taxon>Arthrobotrys</taxon>
    </lineage>
</organism>
<protein>
    <submittedName>
        <fullName evidence="2">Uncharacterized protein</fullName>
    </submittedName>
</protein>
<evidence type="ECO:0000313" key="2">
    <source>
        <dbReference type="EMBL" id="KAK6499512.1"/>
    </source>
</evidence>
<comment type="caution">
    <text evidence="2">The sequence shown here is derived from an EMBL/GenBank/DDBJ whole genome shotgun (WGS) entry which is preliminary data.</text>
</comment>
<sequence length="475" mass="54438">MQQSILRRTQGSFNLRDHVSKPGTPSEELQKEIKSLLADRSPHDLVEYSAPESLLPLLSCLIRLKSGDEDICTPRFLREFFDFTVKCRKTANPVKTIQSLPHDVAKDYSTLLEIFQVIILQQSTSFDILRFIFKEELGVDENSDETGRTVLMVLADLPFNVENWTNVWVGLIQGLWGGIWQATLFVRRLRDGMVLGKGTQWMPVMARKMQWAQWQIKQRAGEGGGTGDSLHSRTEGSMGSGGTVVRPSHSQLERREIRDETSIETLDIKLPIPALPPSRKESAETIMPPPKVPAQQPAADRRRFPVKVVEQRRPQIVYYPPSPPKPKPNSNTVPTAKPKPSKIDEMIGKYAQLPRVKHDKEERIRQELARQQRSEEEFNIELRKRYHEARVKEKLDKMAKETRLVSDKGSATKRKQDDDDDEARKIKRAGAIAELSELHRRLLEHEKELEDNSFERWAGKLLVEGTDGEEEEDSW</sequence>
<feature type="region of interest" description="Disordered" evidence="1">
    <location>
        <begin position="220"/>
        <end position="258"/>
    </location>
</feature>
<dbReference type="EMBL" id="JAVHJM010000013">
    <property type="protein sequence ID" value="KAK6499512.1"/>
    <property type="molecule type" value="Genomic_DNA"/>
</dbReference>
<feature type="region of interest" description="Disordered" evidence="1">
    <location>
        <begin position="317"/>
        <end position="345"/>
    </location>
</feature>
<feature type="region of interest" description="Disordered" evidence="1">
    <location>
        <begin position="272"/>
        <end position="301"/>
    </location>
</feature>
<proteinExistence type="predicted"/>
<reference evidence="2 3" key="1">
    <citation type="submission" date="2019-10" db="EMBL/GenBank/DDBJ databases">
        <authorList>
            <person name="Palmer J.M."/>
        </authorList>
    </citation>
    <scope>NUCLEOTIDE SEQUENCE [LARGE SCALE GENOMIC DNA]</scope>
    <source>
        <strain evidence="2 3">TWF506</strain>
    </source>
</reference>
<name>A0AAN8N3P5_9PEZI</name>
<feature type="region of interest" description="Disordered" evidence="1">
    <location>
        <begin position="400"/>
        <end position="423"/>
    </location>
</feature>
<dbReference type="AlphaFoldDB" id="A0AAN8N3P5"/>
<accession>A0AAN8N3P5</accession>
<keyword evidence="3" id="KW-1185">Reference proteome</keyword>
<evidence type="ECO:0000313" key="3">
    <source>
        <dbReference type="Proteomes" id="UP001307849"/>
    </source>
</evidence>
<evidence type="ECO:0000256" key="1">
    <source>
        <dbReference type="SAM" id="MobiDB-lite"/>
    </source>
</evidence>
<gene>
    <name evidence="2" type="ORF">TWF506_004142</name>
</gene>
<dbReference type="Proteomes" id="UP001307849">
    <property type="component" value="Unassembled WGS sequence"/>
</dbReference>